<dbReference type="KEGG" id="hru:Halru_2355"/>
<dbReference type="eggNOG" id="arCOG01871">
    <property type="taxonomic scope" value="Archaea"/>
</dbReference>
<evidence type="ECO:0000313" key="3">
    <source>
        <dbReference type="EMBL" id="AGB16940.1"/>
    </source>
</evidence>
<proteinExistence type="predicted"/>
<dbReference type="Gene3D" id="3.90.550.10">
    <property type="entry name" value="Spore Coat Polysaccharide Biosynthesis Protein SpsA, Chain A"/>
    <property type="match status" value="1"/>
</dbReference>
<name>L0IBJ9_HALRX</name>
<evidence type="ECO:0000259" key="2">
    <source>
        <dbReference type="Pfam" id="PF12804"/>
    </source>
</evidence>
<organism evidence="3 4">
    <name type="scientific">Halovivax ruber (strain DSM 18193 / JCM 13892 / XH-70)</name>
    <dbReference type="NCBI Taxonomy" id="797302"/>
    <lineage>
        <taxon>Archaea</taxon>
        <taxon>Methanobacteriati</taxon>
        <taxon>Methanobacteriota</taxon>
        <taxon>Stenosarchaea group</taxon>
        <taxon>Halobacteria</taxon>
        <taxon>Halobacteriales</taxon>
        <taxon>Natrialbaceae</taxon>
        <taxon>Halovivax</taxon>
    </lineage>
</organism>
<protein>
    <submittedName>
        <fullName evidence="3">GTP:adenosylcobinamide-phosphate guanylyltransferase</fullName>
    </submittedName>
</protein>
<feature type="domain" description="MobA-like NTP transferase" evidence="2">
    <location>
        <begin position="2"/>
        <end position="113"/>
    </location>
</feature>
<dbReference type="Proteomes" id="UP000010846">
    <property type="component" value="Chromosome"/>
</dbReference>
<dbReference type="GO" id="GO:0016779">
    <property type="term" value="F:nucleotidyltransferase activity"/>
    <property type="evidence" value="ECO:0007669"/>
    <property type="project" value="UniProtKB-KW"/>
</dbReference>
<dbReference type="InterPro" id="IPR029044">
    <property type="entry name" value="Nucleotide-diphossugar_trans"/>
</dbReference>
<dbReference type="EMBL" id="CP003050">
    <property type="protein sequence ID" value="AGB16940.1"/>
    <property type="molecule type" value="Genomic_DNA"/>
</dbReference>
<dbReference type="STRING" id="797302.Halru_2355"/>
<evidence type="ECO:0000313" key="4">
    <source>
        <dbReference type="Proteomes" id="UP000010846"/>
    </source>
</evidence>
<keyword evidence="3" id="KW-0548">Nucleotidyltransferase</keyword>
<dbReference type="SUPFAM" id="SSF53448">
    <property type="entry name" value="Nucleotide-diphospho-sugar transferases"/>
    <property type="match status" value="1"/>
</dbReference>
<dbReference type="GeneID" id="14376863"/>
<dbReference type="HOGENOM" id="CLU_098907_0_0_2"/>
<dbReference type="RefSeq" id="WP_015301545.1">
    <property type="nucleotide sequence ID" value="NC_019964.1"/>
</dbReference>
<gene>
    <name evidence="3" type="ordered locus">Halru_2355</name>
</gene>
<dbReference type="AlphaFoldDB" id="L0IBJ9"/>
<sequence length="218" mass="22840">MCGGEGSRLDTDAEKPLSPIAGESMVDRVRQALAASRIETTYAVVSPNAPETRSHLAEAGTALIETPGAGYVPDLATALDDSRVEPPILTVTADLALLTAELVDDVCRAYRARVRTRAGDAADSSPDDASCYPSMTVCVPRALKRHLGVSAEEAAVVDGFVPTGLNVVGAESATDDGRTGTTGPPRPLVHVLRSAGAAINVNRLDDVRIAHRHRGDHR</sequence>
<feature type="region of interest" description="Disordered" evidence="1">
    <location>
        <begin position="1"/>
        <end position="21"/>
    </location>
</feature>
<accession>L0IBJ9</accession>
<evidence type="ECO:0000256" key="1">
    <source>
        <dbReference type="SAM" id="MobiDB-lite"/>
    </source>
</evidence>
<reference evidence="3" key="1">
    <citation type="submission" date="2011-09" db="EMBL/GenBank/DDBJ databases">
        <title>Complete sequence of Halovivax ruber XH-70.</title>
        <authorList>
            <consortium name="US DOE Joint Genome Institute"/>
            <person name="Lucas S."/>
            <person name="Han J."/>
            <person name="Lapidus A."/>
            <person name="Cheng J.-F."/>
            <person name="Goodwin L."/>
            <person name="Pitluck S."/>
            <person name="Peters L."/>
            <person name="Mikhailova N."/>
            <person name="Davenport K."/>
            <person name="Detter J.C."/>
            <person name="Han C."/>
            <person name="Tapia R."/>
            <person name="Land M."/>
            <person name="Hauser L."/>
            <person name="Kyrpides N."/>
            <person name="Ivanova N."/>
            <person name="Pagani I."/>
            <person name="Sproer C."/>
            <person name="Anderson I."/>
            <person name="Woyke T."/>
        </authorList>
    </citation>
    <scope>NUCLEOTIDE SEQUENCE</scope>
    <source>
        <strain evidence="3">XH-70</strain>
    </source>
</reference>
<dbReference type="Pfam" id="PF12804">
    <property type="entry name" value="NTP_transf_3"/>
    <property type="match status" value="1"/>
</dbReference>
<keyword evidence="3" id="KW-0808">Transferase</keyword>
<keyword evidence="4" id="KW-1185">Reference proteome</keyword>
<dbReference type="OrthoDB" id="9782at2157"/>
<dbReference type="InterPro" id="IPR025877">
    <property type="entry name" value="MobA-like_NTP_Trfase"/>
</dbReference>